<sequence length="669" mass="71278">MKTLIFLLAPAVLLLKRMRYPGRFGLIGVLAMVAIGYFMVTLAVQMRSDLAIADREKSGLELYSVSIVALQQTQIFIGMAQGATGVDTLKGSSQIAEKAVDQAMLDVAALIEDFPELALGKPWKEVSGLWLSYKAKAANFDRATMTTEHQALIAGHLGFLRELADASGLSRDPDVRGAYLAEAVVRSLPEMGDQLGQLSATGTVVLGVPGFAKEWRRMNAMLDSLQGKRDELADALLRAGSMDEPGKKLNASVEQFVELTKKSILSGSRDMPAQAWSEAGAKALTEFYQVADAEIVDELRSVVGWRSRSLSLRFWGMNLLALGMVLALAYAAISMFLSLKQSAEELGEGTRRVVAGDLSHRIAFSAQDELKSVADRFNSMIESLGGVIRQVEAAASEVNGAAGELSRSAASVSAESGRQSEASTGMASTMQEMTAGINEIARFAGEAERMASQSGKVSADGEQLTSQTEQEIERISEAVQQSSIVIEELVANSSRISAIVSTIKEIAEQTNMLALNAAIEAARAGESGRGFAVVADEVRKLAERTSRATVDITAMISAIQQGTEQAVESMQRGVERVSEGVGLTRAAGESMRNIHQASAEVVGLVADISSALREQSATSNEIAGNIERVAQMAEDNNSAARQTLDTTHALEALAASLSAQIRQLHGGRS</sequence>
<dbReference type="Gene3D" id="1.10.287.950">
    <property type="entry name" value="Methyl-accepting chemotaxis protein"/>
    <property type="match status" value="1"/>
</dbReference>
<keyword evidence="1 3" id="KW-0807">Transducer</keyword>
<evidence type="ECO:0000256" key="3">
    <source>
        <dbReference type="PROSITE-ProRule" id="PRU00284"/>
    </source>
</evidence>
<comment type="caution">
    <text evidence="7">The sequence shown here is derived from an EMBL/GenBank/DDBJ whole genome shotgun (WGS) entry which is preliminary data.</text>
</comment>
<dbReference type="CDD" id="cd11386">
    <property type="entry name" value="MCP_signal"/>
    <property type="match status" value="1"/>
</dbReference>
<dbReference type="EMBL" id="JBEWZI010000003">
    <property type="protein sequence ID" value="MET7013386.1"/>
    <property type="molecule type" value="Genomic_DNA"/>
</dbReference>
<comment type="similarity">
    <text evidence="2">Belongs to the methyl-accepting chemotaxis (MCP) protein family.</text>
</comment>
<organism evidence="7 8">
    <name type="scientific">Uliginosibacterium flavum</name>
    <dbReference type="NCBI Taxonomy" id="1396831"/>
    <lineage>
        <taxon>Bacteria</taxon>
        <taxon>Pseudomonadati</taxon>
        <taxon>Pseudomonadota</taxon>
        <taxon>Betaproteobacteria</taxon>
        <taxon>Rhodocyclales</taxon>
        <taxon>Zoogloeaceae</taxon>
        <taxon>Uliginosibacterium</taxon>
    </lineage>
</organism>
<evidence type="ECO:0000259" key="5">
    <source>
        <dbReference type="PROSITE" id="PS50111"/>
    </source>
</evidence>
<dbReference type="PROSITE" id="PS50885">
    <property type="entry name" value="HAMP"/>
    <property type="match status" value="1"/>
</dbReference>
<evidence type="ECO:0000256" key="4">
    <source>
        <dbReference type="SAM" id="Phobius"/>
    </source>
</evidence>
<dbReference type="PANTHER" id="PTHR32089:SF112">
    <property type="entry name" value="LYSOZYME-LIKE PROTEIN-RELATED"/>
    <property type="match status" value="1"/>
</dbReference>
<reference evidence="7 8" key="1">
    <citation type="submission" date="2024-07" db="EMBL/GenBank/DDBJ databases">
        <title>Uliginosibacterium flavum JJ3220;KACC:17644.</title>
        <authorList>
            <person name="Kim M.K."/>
        </authorList>
    </citation>
    <scope>NUCLEOTIDE SEQUENCE [LARGE SCALE GENOMIC DNA]</scope>
    <source>
        <strain evidence="7 8">KACC:17644</strain>
    </source>
</reference>
<keyword evidence="4" id="KW-0472">Membrane</keyword>
<dbReference type="SUPFAM" id="SSF58104">
    <property type="entry name" value="Methyl-accepting chemotaxis protein (MCP) signaling domain"/>
    <property type="match status" value="1"/>
</dbReference>
<feature type="domain" description="Methyl-accepting transducer" evidence="5">
    <location>
        <begin position="394"/>
        <end position="630"/>
    </location>
</feature>
<accession>A0ABV2THJ1</accession>
<gene>
    <name evidence="7" type="ORF">ABXR19_04240</name>
</gene>
<evidence type="ECO:0000313" key="8">
    <source>
        <dbReference type="Proteomes" id="UP001549691"/>
    </source>
</evidence>
<protein>
    <submittedName>
        <fullName evidence="7">Methyl-accepting chemotaxis protein</fullName>
    </submittedName>
</protein>
<evidence type="ECO:0000256" key="1">
    <source>
        <dbReference type="ARBA" id="ARBA00023224"/>
    </source>
</evidence>
<proteinExistence type="inferred from homology"/>
<dbReference type="SMART" id="SM00283">
    <property type="entry name" value="MA"/>
    <property type="match status" value="1"/>
</dbReference>
<feature type="transmembrane region" description="Helical" evidence="4">
    <location>
        <begin position="315"/>
        <end position="337"/>
    </location>
</feature>
<evidence type="ECO:0000259" key="6">
    <source>
        <dbReference type="PROSITE" id="PS50885"/>
    </source>
</evidence>
<keyword evidence="4" id="KW-0812">Transmembrane</keyword>
<dbReference type="Pfam" id="PF00672">
    <property type="entry name" value="HAMP"/>
    <property type="match status" value="1"/>
</dbReference>
<dbReference type="RefSeq" id="WP_354599846.1">
    <property type="nucleotide sequence ID" value="NZ_JBEWZI010000003.1"/>
</dbReference>
<evidence type="ECO:0000256" key="2">
    <source>
        <dbReference type="ARBA" id="ARBA00029447"/>
    </source>
</evidence>
<evidence type="ECO:0000313" key="7">
    <source>
        <dbReference type="EMBL" id="MET7013386.1"/>
    </source>
</evidence>
<dbReference type="Proteomes" id="UP001549691">
    <property type="component" value="Unassembled WGS sequence"/>
</dbReference>
<feature type="transmembrane region" description="Helical" evidence="4">
    <location>
        <begin position="29"/>
        <end position="46"/>
    </location>
</feature>
<dbReference type="PANTHER" id="PTHR32089">
    <property type="entry name" value="METHYL-ACCEPTING CHEMOTAXIS PROTEIN MCPB"/>
    <property type="match status" value="1"/>
</dbReference>
<dbReference type="PROSITE" id="PS50111">
    <property type="entry name" value="CHEMOTAXIS_TRANSDUC_2"/>
    <property type="match status" value="1"/>
</dbReference>
<dbReference type="InterPro" id="IPR003660">
    <property type="entry name" value="HAMP_dom"/>
</dbReference>
<feature type="domain" description="HAMP" evidence="6">
    <location>
        <begin position="337"/>
        <end position="389"/>
    </location>
</feature>
<keyword evidence="8" id="KW-1185">Reference proteome</keyword>
<dbReference type="Pfam" id="PF00015">
    <property type="entry name" value="MCPsignal"/>
    <property type="match status" value="1"/>
</dbReference>
<dbReference type="CDD" id="cd06225">
    <property type="entry name" value="HAMP"/>
    <property type="match status" value="1"/>
</dbReference>
<name>A0ABV2THJ1_9RHOO</name>
<keyword evidence="4" id="KW-1133">Transmembrane helix</keyword>
<dbReference type="SMART" id="SM00304">
    <property type="entry name" value="HAMP"/>
    <property type="match status" value="1"/>
</dbReference>
<dbReference type="InterPro" id="IPR004089">
    <property type="entry name" value="MCPsignal_dom"/>
</dbReference>